<dbReference type="RefSeq" id="WP_376831062.1">
    <property type="nucleotide sequence ID" value="NZ_JBHLWR010000006.1"/>
</dbReference>
<keyword evidence="4" id="KW-1185">Reference proteome</keyword>
<comment type="caution">
    <text evidence="3">The sequence shown here is derived from an EMBL/GenBank/DDBJ whole genome shotgun (WGS) entry which is preliminary data.</text>
</comment>
<dbReference type="HAMAP" id="MF_00715">
    <property type="entry name" value="SlyX"/>
    <property type="match status" value="1"/>
</dbReference>
<comment type="similarity">
    <text evidence="1">Belongs to the SlyX family.</text>
</comment>
<dbReference type="Gene3D" id="1.20.5.300">
    <property type="match status" value="1"/>
</dbReference>
<dbReference type="PANTHER" id="PTHR36508:SF1">
    <property type="entry name" value="PROTEIN SLYX"/>
    <property type="match status" value="1"/>
</dbReference>
<evidence type="ECO:0000256" key="1">
    <source>
        <dbReference type="HAMAP-Rule" id="MF_00715"/>
    </source>
</evidence>
<protein>
    <recommendedName>
        <fullName evidence="1">Protein SlyX homolog</fullName>
    </recommendedName>
</protein>
<evidence type="ECO:0000313" key="4">
    <source>
        <dbReference type="Proteomes" id="UP001595536"/>
    </source>
</evidence>
<organism evidence="3 4">
    <name type="scientific">Camelimonas abortus</name>
    <dbReference type="NCBI Taxonomy" id="1017184"/>
    <lineage>
        <taxon>Bacteria</taxon>
        <taxon>Pseudomonadati</taxon>
        <taxon>Pseudomonadota</taxon>
        <taxon>Alphaproteobacteria</taxon>
        <taxon>Hyphomicrobiales</taxon>
        <taxon>Chelatococcaceae</taxon>
        <taxon>Camelimonas</taxon>
    </lineage>
</organism>
<dbReference type="PANTHER" id="PTHR36508">
    <property type="entry name" value="PROTEIN SLYX"/>
    <property type="match status" value="1"/>
</dbReference>
<accession>A0ABV7LE16</accession>
<gene>
    <name evidence="1" type="primary">slyX</name>
    <name evidence="3" type="ORF">ACFOEX_07000</name>
</gene>
<evidence type="ECO:0000256" key="2">
    <source>
        <dbReference type="SAM" id="Coils"/>
    </source>
</evidence>
<dbReference type="NCBIfam" id="NF001962">
    <property type="entry name" value="PRK00736.1"/>
    <property type="match status" value="1"/>
</dbReference>
<dbReference type="InterPro" id="IPR007236">
    <property type="entry name" value="SlyX"/>
</dbReference>
<keyword evidence="2" id="KW-0175">Coiled coil</keyword>
<name>A0ABV7LE16_9HYPH</name>
<feature type="coiled-coil region" evidence="2">
    <location>
        <begin position="7"/>
        <end position="55"/>
    </location>
</feature>
<reference evidence="4" key="1">
    <citation type="journal article" date="2019" name="Int. J. Syst. Evol. Microbiol.">
        <title>The Global Catalogue of Microorganisms (GCM) 10K type strain sequencing project: providing services to taxonomists for standard genome sequencing and annotation.</title>
        <authorList>
            <consortium name="The Broad Institute Genomics Platform"/>
            <consortium name="The Broad Institute Genome Sequencing Center for Infectious Disease"/>
            <person name="Wu L."/>
            <person name="Ma J."/>
        </authorList>
    </citation>
    <scope>NUCLEOTIDE SEQUENCE [LARGE SCALE GENOMIC DNA]</scope>
    <source>
        <strain evidence="4">CCM 7941</strain>
    </source>
</reference>
<dbReference type="EMBL" id="JBHRUV010000030">
    <property type="protein sequence ID" value="MFC3266096.1"/>
    <property type="molecule type" value="Genomic_DNA"/>
</dbReference>
<sequence>MTDAQRITELEIRVAEQEKTIEELSQVVAGHWHDIDQLTRKVDALTRRLLALEEQLAPEAPVTRPPHW</sequence>
<dbReference type="Pfam" id="PF04102">
    <property type="entry name" value="SlyX"/>
    <property type="match status" value="1"/>
</dbReference>
<dbReference type="Proteomes" id="UP001595536">
    <property type="component" value="Unassembled WGS sequence"/>
</dbReference>
<evidence type="ECO:0000313" key="3">
    <source>
        <dbReference type="EMBL" id="MFC3266096.1"/>
    </source>
</evidence>
<proteinExistence type="inferred from homology"/>